<feature type="region of interest" description="Disordered" evidence="1">
    <location>
        <begin position="85"/>
        <end position="110"/>
    </location>
</feature>
<name>A0A655ERQ9_MYCTX</name>
<evidence type="ECO:0000313" key="3">
    <source>
        <dbReference type="Proteomes" id="UP000039217"/>
    </source>
</evidence>
<dbReference type="EMBL" id="CQQC01000347">
    <property type="protein sequence ID" value="CNU87627.1"/>
    <property type="molecule type" value="Genomic_DNA"/>
</dbReference>
<accession>A0A655ERQ9</accession>
<reference evidence="2 3" key="1">
    <citation type="submission" date="2015-03" db="EMBL/GenBank/DDBJ databases">
        <authorList>
            <consortium name="Pathogen Informatics"/>
        </authorList>
    </citation>
    <scope>NUCLEOTIDE SEQUENCE [LARGE SCALE GENOMIC DNA]</scope>
    <source>
        <strain evidence="2 3">D00501624</strain>
    </source>
</reference>
<feature type="compositionally biased region" description="Pro residues" evidence="1">
    <location>
        <begin position="96"/>
        <end position="110"/>
    </location>
</feature>
<proteinExistence type="predicted"/>
<dbReference type="Proteomes" id="UP000039217">
    <property type="component" value="Unassembled WGS sequence"/>
</dbReference>
<dbReference type="AlphaFoldDB" id="A0A655ERQ9"/>
<evidence type="ECO:0000313" key="2">
    <source>
        <dbReference type="EMBL" id="CNU87627.1"/>
    </source>
</evidence>
<sequence length="110" mass="11461">MRGGTSTTVSPCQVICSRSPSVTSPITVASTSHLRHTARNASTFFGETTAHIRSCDSLQSTSAGVISLARSGTLSSWIVIPPSPADANSDVAQDNPAPPRSWMPITRPPA</sequence>
<protein>
    <submittedName>
        <fullName evidence="2">Uncharacterized protein</fullName>
    </submittedName>
</protein>
<evidence type="ECO:0000256" key="1">
    <source>
        <dbReference type="SAM" id="MobiDB-lite"/>
    </source>
</evidence>
<organism evidence="2 3">
    <name type="scientific">Mycobacterium tuberculosis</name>
    <dbReference type="NCBI Taxonomy" id="1773"/>
    <lineage>
        <taxon>Bacteria</taxon>
        <taxon>Bacillati</taxon>
        <taxon>Actinomycetota</taxon>
        <taxon>Actinomycetes</taxon>
        <taxon>Mycobacteriales</taxon>
        <taxon>Mycobacteriaceae</taxon>
        <taxon>Mycobacterium</taxon>
        <taxon>Mycobacterium tuberculosis complex</taxon>
    </lineage>
</organism>
<gene>
    <name evidence="2" type="ORF">ERS007661_01305</name>
</gene>